<feature type="region of interest" description="Disordered" evidence="1">
    <location>
        <begin position="391"/>
        <end position="419"/>
    </location>
</feature>
<keyword evidence="2" id="KW-0812">Transmembrane</keyword>
<protein>
    <recommendedName>
        <fullName evidence="3">GH16 domain-containing protein</fullName>
    </recommendedName>
</protein>
<dbReference type="VEuPathDB" id="FungiDB:PV08_00445"/>
<dbReference type="PROSITE" id="PS51762">
    <property type="entry name" value="GH16_2"/>
    <property type="match status" value="1"/>
</dbReference>
<dbReference type="InterPro" id="IPR013320">
    <property type="entry name" value="ConA-like_dom_sf"/>
</dbReference>
<evidence type="ECO:0000256" key="1">
    <source>
        <dbReference type="SAM" id="MobiDB-lite"/>
    </source>
</evidence>
<dbReference type="OrthoDB" id="4781at2759"/>
<dbReference type="InterPro" id="IPR050546">
    <property type="entry name" value="Glycosyl_Hydrlase_16"/>
</dbReference>
<feature type="compositionally biased region" description="Basic and acidic residues" evidence="1">
    <location>
        <begin position="149"/>
        <end position="159"/>
    </location>
</feature>
<keyword evidence="2" id="KW-0472">Membrane</keyword>
<dbReference type="RefSeq" id="XP_016240086.1">
    <property type="nucleotide sequence ID" value="XM_016374810.1"/>
</dbReference>
<dbReference type="STRING" id="91928.A0A0D2BMT0"/>
<feature type="compositionally biased region" description="Polar residues" evidence="1">
    <location>
        <begin position="280"/>
        <end position="294"/>
    </location>
</feature>
<dbReference type="Proteomes" id="UP000053328">
    <property type="component" value="Unassembled WGS sequence"/>
</dbReference>
<evidence type="ECO:0000259" key="3">
    <source>
        <dbReference type="PROSITE" id="PS51762"/>
    </source>
</evidence>
<dbReference type="EMBL" id="KN847492">
    <property type="protein sequence ID" value="KIW19870.1"/>
    <property type="molecule type" value="Genomic_DNA"/>
</dbReference>
<proteinExistence type="predicted"/>
<dbReference type="Gene3D" id="2.60.120.200">
    <property type="match status" value="1"/>
</dbReference>
<dbReference type="FunFam" id="2.60.120.200:FF:000178">
    <property type="entry name" value="Glycoside hydrolase family 16 protein"/>
    <property type="match status" value="1"/>
</dbReference>
<feature type="compositionally biased region" description="Polar residues" evidence="1">
    <location>
        <begin position="236"/>
        <end position="247"/>
    </location>
</feature>
<dbReference type="Pfam" id="PF00722">
    <property type="entry name" value="Glyco_hydro_16"/>
    <property type="match status" value="1"/>
</dbReference>
<reference evidence="4 5" key="1">
    <citation type="submission" date="2015-01" db="EMBL/GenBank/DDBJ databases">
        <title>The Genome Sequence of Exophiala spinifera CBS89968.</title>
        <authorList>
            <consortium name="The Broad Institute Genomics Platform"/>
            <person name="Cuomo C."/>
            <person name="de Hoog S."/>
            <person name="Gorbushina A."/>
            <person name="Stielow B."/>
            <person name="Teixiera M."/>
            <person name="Abouelleil A."/>
            <person name="Chapman S.B."/>
            <person name="Priest M."/>
            <person name="Young S.K."/>
            <person name="Wortman J."/>
            <person name="Nusbaum C."/>
            <person name="Birren B."/>
        </authorList>
    </citation>
    <scope>NUCLEOTIDE SEQUENCE [LARGE SCALE GENOMIC DNA]</scope>
    <source>
        <strain evidence="4 5">CBS 89968</strain>
    </source>
</reference>
<dbReference type="GO" id="GO:0005975">
    <property type="term" value="P:carbohydrate metabolic process"/>
    <property type="evidence" value="ECO:0007669"/>
    <property type="project" value="InterPro"/>
</dbReference>
<feature type="compositionally biased region" description="Polar residues" evidence="1">
    <location>
        <begin position="338"/>
        <end position="351"/>
    </location>
</feature>
<feature type="region of interest" description="Disordered" evidence="1">
    <location>
        <begin position="61"/>
        <end position="351"/>
    </location>
</feature>
<dbReference type="PANTHER" id="PTHR10963">
    <property type="entry name" value="GLYCOSYL HYDROLASE-RELATED"/>
    <property type="match status" value="1"/>
</dbReference>
<keyword evidence="5" id="KW-1185">Reference proteome</keyword>
<dbReference type="GO" id="GO:0004553">
    <property type="term" value="F:hydrolase activity, hydrolyzing O-glycosyl compounds"/>
    <property type="evidence" value="ECO:0007669"/>
    <property type="project" value="InterPro"/>
</dbReference>
<dbReference type="InterPro" id="IPR000757">
    <property type="entry name" value="Beta-glucanase-like"/>
</dbReference>
<feature type="compositionally biased region" description="Polar residues" evidence="1">
    <location>
        <begin position="174"/>
        <end position="188"/>
    </location>
</feature>
<keyword evidence="2" id="KW-1133">Transmembrane helix</keyword>
<name>A0A0D2BMT0_9EURO</name>
<evidence type="ECO:0000313" key="4">
    <source>
        <dbReference type="EMBL" id="KIW19870.1"/>
    </source>
</evidence>
<feature type="compositionally biased region" description="Basic and acidic residues" evidence="1">
    <location>
        <begin position="408"/>
        <end position="418"/>
    </location>
</feature>
<organism evidence="4 5">
    <name type="scientific">Exophiala spinifera</name>
    <dbReference type="NCBI Taxonomy" id="91928"/>
    <lineage>
        <taxon>Eukaryota</taxon>
        <taxon>Fungi</taxon>
        <taxon>Dikarya</taxon>
        <taxon>Ascomycota</taxon>
        <taxon>Pezizomycotina</taxon>
        <taxon>Eurotiomycetes</taxon>
        <taxon>Chaetothyriomycetidae</taxon>
        <taxon>Chaetothyriales</taxon>
        <taxon>Herpotrichiellaceae</taxon>
        <taxon>Exophiala</taxon>
    </lineage>
</organism>
<dbReference type="HOGENOM" id="CLU_019533_1_1_1"/>
<dbReference type="PANTHER" id="PTHR10963:SF62">
    <property type="entry name" value="GLUCAN 1,3-BETA-GLUCOSIDASE"/>
    <property type="match status" value="1"/>
</dbReference>
<dbReference type="AlphaFoldDB" id="A0A0D2BMT0"/>
<feature type="compositionally biased region" description="Basic and acidic residues" evidence="1">
    <location>
        <begin position="79"/>
        <end position="90"/>
    </location>
</feature>
<evidence type="ECO:0000256" key="2">
    <source>
        <dbReference type="SAM" id="Phobius"/>
    </source>
</evidence>
<dbReference type="GeneID" id="27327528"/>
<accession>A0A0D2BMT0</accession>
<feature type="compositionally biased region" description="Polar residues" evidence="1">
    <location>
        <begin position="113"/>
        <end position="124"/>
    </location>
</feature>
<feature type="transmembrane region" description="Helical" evidence="2">
    <location>
        <begin position="463"/>
        <end position="485"/>
    </location>
</feature>
<gene>
    <name evidence="4" type="ORF">PV08_00445</name>
</gene>
<evidence type="ECO:0000313" key="5">
    <source>
        <dbReference type="Proteomes" id="UP000053328"/>
    </source>
</evidence>
<feature type="domain" description="GH16" evidence="3">
    <location>
        <begin position="485"/>
        <end position="797"/>
    </location>
</feature>
<dbReference type="SUPFAM" id="SSF49899">
    <property type="entry name" value="Concanavalin A-like lectins/glucanases"/>
    <property type="match status" value="1"/>
</dbReference>
<sequence>MPPSRGRNNDFIAEQLVVEESDGNTSPGEPALALLQLSKTYSRTIPPPASNRNGAQITETVLEESESPPQDEVLLDTEASQKTEAIDRKTTFPPLTLRNTVNVAEVLSRPHTRNSSDLRSTSPGRTLPPRLTKTATRNQARGKSLPPSERSESGVDRSDSFGWKEGPAAPGLTGTLTPAGSRKSSTRSGVGKDTKHHRPRRASVWERSKSLAENYFRPDGASDKPYKYSQLKPRTESNPNSVSNATASKVECLPPDLNPAFGRGRGRRRSSAGVIGVDSAASTGIITASRSGSESGPPGKTSVPREKTPRNSISKPSRREKRHSITEYIKPIIPSDGRASQSTGWAPNNLNISRSTSASHVSDEDPLSSPHSPVVGKVPWRYNRLWSDGPRRIATENPPHSQHSRHLSVSEHSQDIPGKHRPSVAVFEKAVAKPGVYFRSRRVKNNEIDRSWLREKKDPRQRWLSIFPLLGIIVGLIIAGVYIFLGVQGVPKHKYCMIYQDDFSAGTLDTDIWTKDVEVGGFGNGQFEETTGTDENVFVKDGVLHIQPTLQDINLLTHNSVLNLTRLGTCTSDLWSNCVAVTNTTNGTIINPVKSGRITTKKGANIKFGRIEVVAKMPQGDWLWPAIWMLPTDSKYGVWPQSGEIDIAESRGNNHTYSEGGNNIIGSTLHWGPNAANDAWWRTFRKQHAMHSTFSENYHTFGLEWSEKYLYTYLDSRLLQVLYNPFKTPFWERGDFPLALPNGTAIVDPWSNTGDKATPFDEDFFLILNVAVGGTNGWFKDGVDGKPWVDASPLAKTEFWAAKDSWYPTWQNEHGSALQVKSVKMWQQQGYNGCNEQAKSIR</sequence>